<dbReference type="PANTHER" id="PTHR43425">
    <property type="entry name" value="OXYGEN-INSENSITIVE NADPH NITROREDUCTASE"/>
    <property type="match status" value="1"/>
</dbReference>
<dbReference type="SUPFAM" id="SSF55469">
    <property type="entry name" value="FMN-dependent nitroreductase-like"/>
    <property type="match status" value="1"/>
</dbReference>
<dbReference type="CDD" id="cd02146">
    <property type="entry name" value="NfsA-like"/>
    <property type="match status" value="1"/>
</dbReference>
<evidence type="ECO:0000256" key="1">
    <source>
        <dbReference type="ARBA" id="ARBA00008366"/>
    </source>
</evidence>
<reference evidence="7 8" key="1">
    <citation type="submission" date="2019-07" db="EMBL/GenBank/DDBJ databases">
        <title>Draft Genome Sequences of Bacteroides pyogenes Strains Isolated from the Uterus Holstein Dairy Cows with Metritis.</title>
        <authorList>
            <person name="Cunha F."/>
            <person name="Galvao K.N."/>
            <person name="Jeon S.J."/>
            <person name="Jeong K.C."/>
        </authorList>
    </citation>
    <scope>NUCLEOTIDE SEQUENCE [LARGE SCALE GENOMIC DNA]</scope>
    <source>
        <strain evidence="7 8">KG-31</strain>
    </source>
</reference>
<dbReference type="AlphaFoldDB" id="A0A5D3FXW0"/>
<name>A0A5D3FXW0_9BACE</name>
<protein>
    <submittedName>
        <fullName evidence="7">NADPH-dependent oxidoreductase</fullName>
    </submittedName>
</protein>
<organism evidence="7 8">
    <name type="scientific">Bacteroides pyogenes</name>
    <dbReference type="NCBI Taxonomy" id="310300"/>
    <lineage>
        <taxon>Bacteria</taxon>
        <taxon>Pseudomonadati</taxon>
        <taxon>Bacteroidota</taxon>
        <taxon>Bacteroidia</taxon>
        <taxon>Bacteroidales</taxon>
        <taxon>Bacteroidaceae</taxon>
        <taxon>Bacteroides</taxon>
    </lineage>
</organism>
<comment type="caution">
    <text evidence="7">The sequence shown here is derived from an EMBL/GenBank/DDBJ whole genome shotgun (WGS) entry which is preliminary data.</text>
</comment>
<evidence type="ECO:0000256" key="5">
    <source>
        <dbReference type="PIRNR" id="PIRNR005426"/>
    </source>
</evidence>
<proteinExistence type="inferred from homology"/>
<dbReference type="InterPro" id="IPR000415">
    <property type="entry name" value="Nitroreductase-like"/>
</dbReference>
<dbReference type="GO" id="GO:0016491">
    <property type="term" value="F:oxidoreductase activity"/>
    <property type="evidence" value="ECO:0007669"/>
    <property type="project" value="UniProtKB-UniRule"/>
</dbReference>
<comment type="similarity">
    <text evidence="1 5">Belongs to the flavin oxidoreductase frp family.</text>
</comment>
<sequence>MIETVRNRRTIRKYLSEDIPVDLLNDLLETSFRASTMGGMQLYSVVVTRDAEMKSLLSPAHFHQPMVEEAPVVLTFCADFRRFSLWCEQRKAVPGYNNLMSFMNAAMDTLLVAQTFCTLAEEKGLGICYLGTTTYNPEMIIDALRLPELVFPVTTVTVGYPDEMPPQVDRLSREAIVHQEVYRDYTSDDIDRIYACKESLPVNKQFVVENGKETLAQVFTDVRYTQKDNEFMSENLLKVLRKQGFFL</sequence>
<evidence type="ECO:0000313" key="7">
    <source>
        <dbReference type="EMBL" id="TYK35182.1"/>
    </source>
</evidence>
<dbReference type="EMBL" id="VKLW01000003">
    <property type="protein sequence ID" value="TYK35182.1"/>
    <property type="molecule type" value="Genomic_DNA"/>
</dbReference>
<evidence type="ECO:0000259" key="6">
    <source>
        <dbReference type="Pfam" id="PF00881"/>
    </source>
</evidence>
<keyword evidence="8" id="KW-1185">Reference proteome</keyword>
<accession>A0A5D3FXW0</accession>
<dbReference type="Pfam" id="PF00881">
    <property type="entry name" value="Nitroreductase"/>
    <property type="match status" value="1"/>
</dbReference>
<evidence type="ECO:0000256" key="4">
    <source>
        <dbReference type="ARBA" id="ARBA00023002"/>
    </source>
</evidence>
<dbReference type="RefSeq" id="WP_148726506.1">
    <property type="nucleotide sequence ID" value="NZ_CP197398.1"/>
</dbReference>
<evidence type="ECO:0000256" key="2">
    <source>
        <dbReference type="ARBA" id="ARBA00022630"/>
    </source>
</evidence>
<dbReference type="Gene3D" id="3.40.109.10">
    <property type="entry name" value="NADH Oxidase"/>
    <property type="match status" value="1"/>
</dbReference>
<dbReference type="InterPro" id="IPR016446">
    <property type="entry name" value="Flavin_OxRdtase_Frp"/>
</dbReference>
<dbReference type="PIRSF" id="PIRSF005426">
    <property type="entry name" value="Frp"/>
    <property type="match status" value="1"/>
</dbReference>
<dbReference type="Proteomes" id="UP000324383">
    <property type="component" value="Unassembled WGS sequence"/>
</dbReference>
<keyword evidence="5" id="KW-0521">NADP</keyword>
<evidence type="ECO:0000256" key="3">
    <source>
        <dbReference type="ARBA" id="ARBA00022643"/>
    </source>
</evidence>
<keyword evidence="2 5" id="KW-0285">Flavoprotein</keyword>
<keyword evidence="3 5" id="KW-0288">FMN</keyword>
<dbReference type="InterPro" id="IPR029479">
    <property type="entry name" value="Nitroreductase"/>
</dbReference>
<gene>
    <name evidence="7" type="ORF">FNJ60_01935</name>
</gene>
<keyword evidence="4 5" id="KW-0560">Oxidoreductase</keyword>
<dbReference type="PANTHER" id="PTHR43425:SF2">
    <property type="entry name" value="OXYGEN-INSENSITIVE NADPH NITROREDUCTASE"/>
    <property type="match status" value="1"/>
</dbReference>
<feature type="domain" description="Nitroreductase" evidence="6">
    <location>
        <begin position="5"/>
        <end position="160"/>
    </location>
</feature>
<evidence type="ECO:0000313" key="8">
    <source>
        <dbReference type="Proteomes" id="UP000324383"/>
    </source>
</evidence>